<reference evidence="2 3" key="1">
    <citation type="submission" date="2024-06" db="EMBL/GenBank/DDBJ databases">
        <title>The Natural Products Discovery Center: Release of the First 8490 Sequenced Strains for Exploring Actinobacteria Biosynthetic Diversity.</title>
        <authorList>
            <person name="Kalkreuter E."/>
            <person name="Kautsar S.A."/>
            <person name="Yang D."/>
            <person name="Bader C.D."/>
            <person name="Teijaro C.N."/>
            <person name="Fluegel L."/>
            <person name="Davis C.M."/>
            <person name="Simpson J.R."/>
            <person name="Lauterbach L."/>
            <person name="Steele A.D."/>
            <person name="Gui C."/>
            <person name="Meng S."/>
            <person name="Li G."/>
            <person name="Viehrig K."/>
            <person name="Ye F."/>
            <person name="Su P."/>
            <person name="Kiefer A.F."/>
            <person name="Nichols A."/>
            <person name="Cepeda A.J."/>
            <person name="Yan W."/>
            <person name="Fan B."/>
            <person name="Jiang Y."/>
            <person name="Adhikari A."/>
            <person name="Zheng C.-J."/>
            <person name="Schuster L."/>
            <person name="Cowan T.M."/>
            <person name="Smanski M.J."/>
            <person name="Chevrette M.G."/>
            <person name="De Carvalho L.P.S."/>
            <person name="Shen B."/>
        </authorList>
    </citation>
    <scope>NUCLEOTIDE SEQUENCE [LARGE SCALE GENOMIC DNA]</scope>
    <source>
        <strain evidence="2 3">NPDC048274</strain>
    </source>
</reference>
<dbReference type="EMBL" id="JBEZLS010000005">
    <property type="protein sequence ID" value="MEU9351160.1"/>
    <property type="molecule type" value="Genomic_DNA"/>
</dbReference>
<dbReference type="Proteomes" id="UP001551582">
    <property type="component" value="Unassembled WGS sequence"/>
</dbReference>
<dbReference type="RefSeq" id="WP_359977819.1">
    <property type="nucleotide sequence ID" value="NZ_JBEZLS010000005.1"/>
</dbReference>
<comment type="caution">
    <text evidence="2">The sequence shown here is derived from an EMBL/GenBank/DDBJ whole genome shotgun (WGS) entry which is preliminary data.</text>
</comment>
<evidence type="ECO:0000256" key="1">
    <source>
        <dbReference type="SAM" id="MobiDB-lite"/>
    </source>
</evidence>
<proteinExistence type="predicted"/>
<evidence type="ECO:0000313" key="2">
    <source>
        <dbReference type="EMBL" id="MEU9351160.1"/>
    </source>
</evidence>
<protein>
    <submittedName>
        <fullName evidence="2">Uncharacterized protein</fullName>
    </submittedName>
</protein>
<sequence length="50" mass="5135">MPTATGAATYSLPGPRVEPAVRVHDQQQAADPSRRALSGTTPAGPAARNH</sequence>
<name>A0ABV3E1Z9_9ACTN</name>
<evidence type="ECO:0000313" key="3">
    <source>
        <dbReference type="Proteomes" id="UP001551582"/>
    </source>
</evidence>
<accession>A0ABV3E1Z9</accession>
<organism evidence="2 3">
    <name type="scientific">Streptomyces griseoloalbus</name>
    <dbReference type="NCBI Taxonomy" id="67303"/>
    <lineage>
        <taxon>Bacteria</taxon>
        <taxon>Bacillati</taxon>
        <taxon>Actinomycetota</taxon>
        <taxon>Actinomycetes</taxon>
        <taxon>Kitasatosporales</taxon>
        <taxon>Streptomycetaceae</taxon>
        <taxon>Streptomyces</taxon>
    </lineage>
</organism>
<keyword evidence="3" id="KW-1185">Reference proteome</keyword>
<gene>
    <name evidence="2" type="ORF">AB0D65_09065</name>
</gene>
<feature type="region of interest" description="Disordered" evidence="1">
    <location>
        <begin position="1"/>
        <end position="50"/>
    </location>
</feature>